<keyword evidence="1" id="KW-0812">Transmembrane</keyword>
<feature type="transmembrane region" description="Helical" evidence="1">
    <location>
        <begin position="7"/>
        <end position="26"/>
    </location>
</feature>
<dbReference type="AlphaFoldDB" id="A0ABD5ZIE5"/>
<keyword evidence="1" id="KW-1133">Transmembrane helix</keyword>
<accession>A0ABD5ZIE5</accession>
<dbReference type="RefSeq" id="WP_390224527.1">
    <property type="nucleotide sequence ID" value="NZ_JBHTAA010000005.1"/>
</dbReference>
<evidence type="ECO:0000256" key="1">
    <source>
        <dbReference type="SAM" id="Phobius"/>
    </source>
</evidence>
<dbReference type="Proteomes" id="UP001596481">
    <property type="component" value="Unassembled WGS sequence"/>
</dbReference>
<organism evidence="2 3">
    <name type="scientific">Haloferax namakaokahaiae</name>
    <dbReference type="NCBI Taxonomy" id="1748331"/>
    <lineage>
        <taxon>Archaea</taxon>
        <taxon>Methanobacteriati</taxon>
        <taxon>Methanobacteriota</taxon>
        <taxon>Stenosarchaea group</taxon>
        <taxon>Halobacteria</taxon>
        <taxon>Halobacteriales</taxon>
        <taxon>Haloferacaceae</taxon>
        <taxon>Haloferax</taxon>
    </lineage>
</organism>
<feature type="transmembrane region" description="Helical" evidence="1">
    <location>
        <begin position="32"/>
        <end position="52"/>
    </location>
</feature>
<reference evidence="2 3" key="1">
    <citation type="journal article" date="2019" name="Int. J. Syst. Evol. Microbiol.">
        <title>The Global Catalogue of Microorganisms (GCM) 10K type strain sequencing project: providing services to taxonomists for standard genome sequencing and annotation.</title>
        <authorList>
            <consortium name="The Broad Institute Genomics Platform"/>
            <consortium name="The Broad Institute Genome Sequencing Center for Infectious Disease"/>
            <person name="Wu L."/>
            <person name="Ma J."/>
        </authorList>
    </citation>
    <scope>NUCLEOTIDE SEQUENCE [LARGE SCALE GENOMIC DNA]</scope>
    <source>
        <strain evidence="2 3">DSM 29988</strain>
    </source>
</reference>
<keyword evidence="1" id="KW-0472">Membrane</keyword>
<protein>
    <submittedName>
        <fullName evidence="2">Uncharacterized protein</fullName>
    </submittedName>
</protein>
<keyword evidence="3" id="KW-1185">Reference proteome</keyword>
<sequence length="69" mass="7495">MSDFRVFVMTLLAFDAIIVAVGSLVLPPDAASQVFLIAPALLTAPVIAWWLVYRDGFARLQGAVESDEE</sequence>
<dbReference type="EMBL" id="JBHTAA010000005">
    <property type="protein sequence ID" value="MFC7204653.1"/>
    <property type="molecule type" value="Genomic_DNA"/>
</dbReference>
<evidence type="ECO:0000313" key="3">
    <source>
        <dbReference type="Proteomes" id="UP001596481"/>
    </source>
</evidence>
<dbReference type="InterPro" id="IPR055956">
    <property type="entry name" value="DUF7534"/>
</dbReference>
<gene>
    <name evidence="2" type="ORF">ACFQJC_14130</name>
</gene>
<dbReference type="Pfam" id="PF24378">
    <property type="entry name" value="DUF7534"/>
    <property type="match status" value="1"/>
</dbReference>
<evidence type="ECO:0000313" key="2">
    <source>
        <dbReference type="EMBL" id="MFC7204653.1"/>
    </source>
</evidence>
<name>A0ABD5ZIE5_9EURY</name>
<proteinExistence type="predicted"/>
<comment type="caution">
    <text evidence="2">The sequence shown here is derived from an EMBL/GenBank/DDBJ whole genome shotgun (WGS) entry which is preliminary data.</text>
</comment>